<dbReference type="HOGENOM" id="CLU_009290_0_0_1"/>
<reference evidence="3" key="1">
    <citation type="journal article" date="2005" name="Nature">
        <title>Sequencing of Aspergillus nidulans and comparative analysis with A. fumigatus and A. oryzae.</title>
        <authorList>
            <person name="Galagan J.E."/>
            <person name="Calvo S.E."/>
            <person name="Cuomo C."/>
            <person name="Ma L.J."/>
            <person name="Wortman J.R."/>
            <person name="Batzoglou S."/>
            <person name="Lee S.I."/>
            <person name="Basturkmen M."/>
            <person name="Spevak C.C."/>
            <person name="Clutterbuck J."/>
            <person name="Kapitonov V."/>
            <person name="Jurka J."/>
            <person name="Scazzocchio C."/>
            <person name="Farman M."/>
            <person name="Butler J."/>
            <person name="Purcell S."/>
            <person name="Harris S."/>
            <person name="Braus G.H."/>
            <person name="Draht O."/>
            <person name="Busch S."/>
            <person name="D'Enfert C."/>
            <person name="Bouchier C."/>
            <person name="Goldman G.H."/>
            <person name="Bell-Pedersen D."/>
            <person name="Griffiths-Jones S."/>
            <person name="Doonan J.H."/>
            <person name="Yu J."/>
            <person name="Vienken K."/>
            <person name="Pain A."/>
            <person name="Freitag M."/>
            <person name="Selker E.U."/>
            <person name="Archer D.B."/>
            <person name="Penalva M.A."/>
            <person name="Oakley B.R."/>
            <person name="Momany M."/>
            <person name="Tanaka T."/>
            <person name="Kumagai T."/>
            <person name="Asai K."/>
            <person name="Machida M."/>
            <person name="Nierman W.C."/>
            <person name="Denning D.W."/>
            <person name="Caddick M."/>
            <person name="Hynes M."/>
            <person name="Paoletti M."/>
            <person name="Fischer R."/>
            <person name="Miller B."/>
            <person name="Dyer P."/>
            <person name="Sachs M.S."/>
            <person name="Osmani S.A."/>
            <person name="Birren B.W."/>
        </authorList>
    </citation>
    <scope>NUCLEOTIDE SEQUENCE [LARGE SCALE GENOMIC DNA]</scope>
    <source>
        <strain evidence="3">FGSC A4 / ATCC 38163 / CBS 112.46 / NRRL 194 / M139</strain>
    </source>
</reference>
<accession>C8V3H2</accession>
<protein>
    <submittedName>
        <fullName evidence="2">Uncharacterized protein</fullName>
    </submittedName>
</protein>
<feature type="region of interest" description="Disordered" evidence="1">
    <location>
        <begin position="779"/>
        <end position="805"/>
    </location>
</feature>
<dbReference type="EMBL" id="BN001301">
    <property type="protein sequence ID" value="CBF70508.1"/>
    <property type="molecule type" value="Genomic_DNA"/>
</dbReference>
<dbReference type="AlphaFoldDB" id="Q5B0I3"/>
<dbReference type="Proteomes" id="UP000000560">
    <property type="component" value="Chromosome I"/>
</dbReference>
<gene>
    <name evidence="2" type="ORF">ANIA_05947</name>
</gene>
<sequence length="962" mass="106189">MSIGRFKAAVVSNISEATATLVNLILDFSLFKIEAPKEFSPVGNAFSSIRRESAESGVVHTTAYGSRASEIAIKSKNENRNTNYGVFESQVGPDATSIWASATSAAIKVHLLACILARIWESGEATAIWDEIVSTQKQVILAKCNEGGSVDMVSWVVAKQQFSRKELRDWHASARAWLCVADKIKSVQQSRFWLAIDKFDLRVINRSSTYDSVIEVWKDTLAGIELLVSGSSQELRSVNVLLGLSAWHLYPDMDVLTLKSWLSILAEAAHEHLYADDLDRRVYSRLLNLGRRKTALIGKPDRTFFALSEPGIFVRLPPDVEGRIHYLRTIAQNTAFESADIVIRYRPDSSATSASFEYATALPRPKRSLHEPYTLGSRMFPQEEVQPLDCEIIRNFKLAGETAFQWDSAGCAGRSNNFTFWLGDENEAALFYAQDTISPPELAPFQLSQLVQLFKTAKPQPPSLLIALDKGLQQMGKPYLTSLRAVATMVDLYKILPGATVDIKVLKTNYRLPIGCNSRLNIARRTVCLLQASATLASSQTLDHPLMSMLKPTNASYRSFARSRHDPFAGADKVKISEQEGEFEAQLSMTDLAHTSGDMDDDLAEAPDEADIHVLDMRHIGLQVGSFLIPFTTTRKLTSVMAISSNGSLFIAAPMLCSPAEKPPTHEIHHVTGNIGRGGMALLIPPAAPRIRESTVDSWNLCNHDSWDGEYVDYFDNTSLHLSYTGYNVPLDVGARGAQDWEIYMLESVVSVHERGEWVADLDILEALQSSLLFRIPDSHEQPSPGEKHFCKHSHDRKERESSSGPNLLVALQNWAEYLARPELPSIVVASLNWQAQLAATAITIAQGGAAYVVKEAGFASAACYQMEGSQYLARHEGERGLVRGMHIAGQDDVACQSVPSILNGTVLPRIGTVLTSAQSSKNVFLAFFLLPFNVPCGGWPSTWRSRRNPLIHSLRAANILP</sequence>
<keyword evidence="3" id="KW-1185">Reference proteome</keyword>
<evidence type="ECO:0000313" key="3">
    <source>
        <dbReference type="Proteomes" id="UP000000560"/>
    </source>
</evidence>
<dbReference type="VEuPathDB" id="FungiDB:AN5947"/>
<dbReference type="OMA" id="QTIDQDV"/>
<dbReference type="InParanoid" id="Q5B0I3"/>
<reference evidence="3" key="2">
    <citation type="journal article" date="2009" name="Fungal Genet. Biol.">
        <title>The 2008 update of the Aspergillus nidulans genome annotation: a community effort.</title>
        <authorList>
            <person name="Wortman J.R."/>
            <person name="Gilsenan J.M."/>
            <person name="Joardar V."/>
            <person name="Deegan J."/>
            <person name="Clutterbuck J."/>
            <person name="Andersen M.R."/>
            <person name="Archer D."/>
            <person name="Bencina M."/>
            <person name="Braus G."/>
            <person name="Coutinho P."/>
            <person name="von Dohren H."/>
            <person name="Doonan J."/>
            <person name="Driessen A.J."/>
            <person name="Durek P."/>
            <person name="Espeso E."/>
            <person name="Fekete E."/>
            <person name="Flipphi M."/>
            <person name="Estrada C.G."/>
            <person name="Geysens S."/>
            <person name="Goldman G."/>
            <person name="de Groot P.W."/>
            <person name="Hansen K."/>
            <person name="Harris S.D."/>
            <person name="Heinekamp T."/>
            <person name="Helmstaedt K."/>
            <person name="Henrissat B."/>
            <person name="Hofmann G."/>
            <person name="Homan T."/>
            <person name="Horio T."/>
            <person name="Horiuchi H."/>
            <person name="James S."/>
            <person name="Jones M."/>
            <person name="Karaffa L."/>
            <person name="Karanyi Z."/>
            <person name="Kato M."/>
            <person name="Keller N."/>
            <person name="Kelly D.E."/>
            <person name="Kiel J.A."/>
            <person name="Kim J.M."/>
            <person name="van der Klei I.J."/>
            <person name="Klis F.M."/>
            <person name="Kovalchuk A."/>
            <person name="Krasevec N."/>
            <person name="Kubicek C.P."/>
            <person name="Liu B."/>
            <person name="Maccabe A."/>
            <person name="Meyer V."/>
            <person name="Mirabito P."/>
            <person name="Miskei M."/>
            <person name="Mos M."/>
            <person name="Mullins J."/>
            <person name="Nelson D.R."/>
            <person name="Nielsen J."/>
            <person name="Oakley B.R."/>
            <person name="Osmani S.A."/>
            <person name="Pakula T."/>
            <person name="Paszewski A."/>
            <person name="Paulsen I."/>
            <person name="Pilsyk S."/>
            <person name="Pocsi I."/>
            <person name="Punt P.J."/>
            <person name="Ram A.F."/>
            <person name="Ren Q."/>
            <person name="Robellet X."/>
            <person name="Robson G."/>
            <person name="Seiboth B."/>
            <person name="van Solingen P."/>
            <person name="Specht T."/>
            <person name="Sun J."/>
            <person name="Taheri-Talesh N."/>
            <person name="Takeshita N."/>
            <person name="Ussery D."/>
            <person name="vanKuyk P.A."/>
            <person name="Visser H."/>
            <person name="van de Vondervoort P.J."/>
            <person name="de Vries R.P."/>
            <person name="Walton J."/>
            <person name="Xiang X."/>
            <person name="Xiong Y."/>
            <person name="Zeng A.P."/>
            <person name="Brandt B.W."/>
            <person name="Cornell M.J."/>
            <person name="van den Hondel C.A."/>
            <person name="Visser J."/>
            <person name="Oliver S.G."/>
            <person name="Turner G."/>
        </authorList>
    </citation>
    <scope>GENOME REANNOTATION</scope>
    <source>
        <strain evidence="3">FGSC A4 / ATCC 38163 / CBS 112.46 / NRRL 194 / M139</strain>
    </source>
</reference>
<proteinExistence type="predicted"/>
<dbReference type="RefSeq" id="XP_663551.1">
    <property type="nucleotide sequence ID" value="XM_658459.1"/>
</dbReference>
<evidence type="ECO:0000313" key="2">
    <source>
        <dbReference type="EMBL" id="CBF70508.1"/>
    </source>
</evidence>
<dbReference type="KEGG" id="ani:ANIA_05947"/>
<evidence type="ECO:0000256" key="1">
    <source>
        <dbReference type="SAM" id="MobiDB-lite"/>
    </source>
</evidence>
<organism evidence="2 3">
    <name type="scientific">Emericella nidulans (strain FGSC A4 / ATCC 38163 / CBS 112.46 / NRRL 194 / M139)</name>
    <name type="common">Aspergillus nidulans</name>
    <dbReference type="NCBI Taxonomy" id="227321"/>
    <lineage>
        <taxon>Eukaryota</taxon>
        <taxon>Fungi</taxon>
        <taxon>Dikarya</taxon>
        <taxon>Ascomycota</taxon>
        <taxon>Pezizomycotina</taxon>
        <taxon>Eurotiomycetes</taxon>
        <taxon>Eurotiomycetidae</taxon>
        <taxon>Eurotiales</taxon>
        <taxon>Aspergillaceae</taxon>
        <taxon>Aspergillus</taxon>
        <taxon>Aspergillus subgen. Nidulantes</taxon>
    </lineage>
</organism>
<feature type="compositionally biased region" description="Basic and acidic residues" evidence="1">
    <location>
        <begin position="779"/>
        <end position="789"/>
    </location>
</feature>
<name>Q5B0I3_EMENI</name>
<dbReference type="eggNOG" id="ENOG502SJYI">
    <property type="taxonomic scope" value="Eukaryota"/>
</dbReference>
<dbReference type="GeneID" id="2871029"/>
<dbReference type="OrthoDB" id="5354164at2759"/>
<accession>Q5B0I3</accession>